<dbReference type="EMBL" id="FOSK01000009">
    <property type="protein sequence ID" value="SFK81709.1"/>
    <property type="molecule type" value="Genomic_DNA"/>
</dbReference>
<keyword evidence="2" id="KW-1185">Reference proteome</keyword>
<gene>
    <name evidence="1" type="ORF">SAMN04488518_109221</name>
</gene>
<accession>A0A1I4CN81</accession>
<reference evidence="1 2" key="1">
    <citation type="submission" date="2016-10" db="EMBL/GenBank/DDBJ databases">
        <authorList>
            <person name="Varghese N."/>
            <person name="Submissions S."/>
        </authorList>
    </citation>
    <scope>NUCLEOTIDE SEQUENCE [LARGE SCALE GENOMIC DNA]</scope>
    <source>
        <strain evidence="1 2">DSM 16392</strain>
    </source>
</reference>
<evidence type="ECO:0000313" key="1">
    <source>
        <dbReference type="EMBL" id="SFK81709.1"/>
    </source>
</evidence>
<evidence type="ECO:0000313" key="2">
    <source>
        <dbReference type="Proteomes" id="UP000199598"/>
    </source>
</evidence>
<proteinExistence type="predicted"/>
<dbReference type="Proteomes" id="UP000199598">
    <property type="component" value="Unassembled WGS sequence"/>
</dbReference>
<organism evidence="1 2">
    <name type="scientific">Pseudovibrio ascidiaceicola</name>
    <dbReference type="NCBI Taxonomy" id="285279"/>
    <lineage>
        <taxon>Bacteria</taxon>
        <taxon>Pseudomonadati</taxon>
        <taxon>Pseudomonadota</taxon>
        <taxon>Alphaproteobacteria</taxon>
        <taxon>Hyphomicrobiales</taxon>
        <taxon>Stappiaceae</taxon>
        <taxon>Pseudovibrio</taxon>
    </lineage>
</organism>
<protein>
    <submittedName>
        <fullName evidence="1">Uncharacterized protein</fullName>
    </submittedName>
</protein>
<name>A0A1I4CN81_9HYPH</name>
<dbReference type="RefSeq" id="WP_063312099.1">
    <property type="nucleotide sequence ID" value="NZ_FOSK01000009.1"/>
</dbReference>
<comment type="caution">
    <text evidence="1">The sequence shown here is derived from an EMBL/GenBank/DDBJ whole genome shotgun (WGS) entry which is preliminary data.</text>
</comment>
<sequence>MSLENPNAGEDVNALEGIMSTYHSEIADNTILLAELAKLKDFLEHSGQHSLKERLQVFDHIIEELQENSGDHLRMTEESPQLDHNEMEANRHLDEQETLRDALNRFGSRYLN</sequence>